<gene>
    <name evidence="4" type="ordered locus">RLO149_c002300</name>
</gene>
<dbReference type="Proteomes" id="UP000001353">
    <property type="component" value="Chromosome"/>
</dbReference>
<dbReference type="InterPro" id="IPR027417">
    <property type="entry name" value="P-loop_NTPase"/>
</dbReference>
<feature type="domain" description="ABC transporter" evidence="3">
    <location>
        <begin position="5"/>
        <end position="254"/>
    </location>
</feature>
<proteinExistence type="predicted"/>
<dbReference type="InterPro" id="IPR003593">
    <property type="entry name" value="AAA+_ATPase"/>
</dbReference>
<dbReference type="GO" id="GO:0005886">
    <property type="term" value="C:plasma membrane"/>
    <property type="evidence" value="ECO:0007669"/>
    <property type="project" value="TreeGrafter"/>
</dbReference>
<evidence type="ECO:0000259" key="3">
    <source>
        <dbReference type="PROSITE" id="PS50893"/>
    </source>
</evidence>
<keyword evidence="1" id="KW-0547">Nucleotide-binding</keyword>
<dbReference type="OrthoDB" id="9802264at2"/>
<dbReference type="PANTHER" id="PTHR24220:SF659">
    <property type="entry name" value="TRANSPORTER, PUTATIVE-RELATED"/>
    <property type="match status" value="1"/>
</dbReference>
<dbReference type="KEGG" id="rli:RLO149_c002300"/>
<dbReference type="SMART" id="SM00382">
    <property type="entry name" value="AAA"/>
    <property type="match status" value="1"/>
</dbReference>
<accession>F7ZFS1</accession>
<dbReference type="SUPFAM" id="SSF52540">
    <property type="entry name" value="P-loop containing nucleoside triphosphate hydrolases"/>
    <property type="match status" value="1"/>
</dbReference>
<dbReference type="InterPro" id="IPR015854">
    <property type="entry name" value="ABC_transpr_LolD-like"/>
</dbReference>
<dbReference type="PROSITE" id="PS50893">
    <property type="entry name" value="ABC_TRANSPORTER_2"/>
    <property type="match status" value="1"/>
</dbReference>
<dbReference type="AlphaFoldDB" id="F7ZFS1"/>
<dbReference type="RefSeq" id="WP_013960205.1">
    <property type="nucleotide sequence ID" value="NC_015730.1"/>
</dbReference>
<dbReference type="GO" id="GO:0005524">
    <property type="term" value="F:ATP binding"/>
    <property type="evidence" value="ECO:0007669"/>
    <property type="project" value="UniProtKB-KW"/>
</dbReference>
<dbReference type="Gene3D" id="3.40.50.300">
    <property type="entry name" value="P-loop containing nucleotide triphosphate hydrolases"/>
    <property type="match status" value="1"/>
</dbReference>
<sequence length="259" mass="27575">MAYSLAIDDLTVTLGDAERRFTLQAGQWSIAAGEVIGLTGPSGTGKTLLLELLGMLRAPDRGSYIATPLTGTAGTRQEFHSFWRDANAMALCAGARAGFFGFVPQAGGLLPFLTVTENVEITQRIARRPDESWLKALLGELGLNQIAHLRPGALSIGQRQRVAIARALAHRPFCVIADEPTAALDPENAQAAMGLLIEAARAGGTATLLSSHDYPTLEKFEMRRMGLQITSAPHDPNVVSTLVAMDKQRATSPSDGVDV</sequence>
<name>F7ZFS1_ROSLO</name>
<dbReference type="GO" id="GO:0016887">
    <property type="term" value="F:ATP hydrolysis activity"/>
    <property type="evidence" value="ECO:0007669"/>
    <property type="project" value="InterPro"/>
</dbReference>
<dbReference type="STRING" id="391595.RLO149_c002300"/>
<evidence type="ECO:0000256" key="1">
    <source>
        <dbReference type="ARBA" id="ARBA00022741"/>
    </source>
</evidence>
<dbReference type="PANTHER" id="PTHR24220">
    <property type="entry name" value="IMPORT ATP-BINDING PROTEIN"/>
    <property type="match status" value="1"/>
</dbReference>
<reference evidence="4 5" key="1">
    <citation type="journal article" date="2011" name="BMC Genomics">
        <title>Comparative genome analysis and genome-guided physiological analysis of Roseobacter litoralis.</title>
        <authorList>
            <person name="Kalhoefer D."/>
            <person name="Thole S."/>
            <person name="Voget S."/>
            <person name="Lehmann R."/>
            <person name="Liesegang H."/>
            <person name="Wollher A."/>
            <person name="Daniel R."/>
            <person name="Simon M."/>
            <person name="Brinkhoff T."/>
        </authorList>
    </citation>
    <scope>NUCLEOTIDE SEQUENCE [LARGE SCALE GENOMIC DNA]</scope>
    <source>
        <strain evidence="5">ATCC 49566 / DSM 6996 / JCM 21268 / NBRC 15278 / OCh 149</strain>
    </source>
</reference>
<protein>
    <submittedName>
        <fullName evidence="4">ABC transporter, ATP binding protein</fullName>
    </submittedName>
</protein>
<keyword evidence="2" id="KW-0067">ATP-binding</keyword>
<dbReference type="InterPro" id="IPR003439">
    <property type="entry name" value="ABC_transporter-like_ATP-bd"/>
</dbReference>
<dbReference type="HOGENOM" id="CLU_000604_1_22_5"/>
<organism evidence="4 5">
    <name type="scientific">Roseobacter litoralis (strain ATCC 49566 / DSM 6996 / JCM 21268 / NBRC 15278 / OCh 149)</name>
    <dbReference type="NCBI Taxonomy" id="391595"/>
    <lineage>
        <taxon>Bacteria</taxon>
        <taxon>Pseudomonadati</taxon>
        <taxon>Pseudomonadota</taxon>
        <taxon>Alphaproteobacteria</taxon>
        <taxon>Rhodobacterales</taxon>
        <taxon>Roseobacteraceae</taxon>
        <taxon>Roseobacter</taxon>
    </lineage>
</organism>
<evidence type="ECO:0000313" key="5">
    <source>
        <dbReference type="Proteomes" id="UP000001353"/>
    </source>
</evidence>
<dbReference type="EMBL" id="CP002623">
    <property type="protein sequence ID" value="AEI92261.1"/>
    <property type="molecule type" value="Genomic_DNA"/>
</dbReference>
<dbReference type="GO" id="GO:0022857">
    <property type="term" value="F:transmembrane transporter activity"/>
    <property type="evidence" value="ECO:0007669"/>
    <property type="project" value="TreeGrafter"/>
</dbReference>
<keyword evidence="5" id="KW-1185">Reference proteome</keyword>
<dbReference type="eggNOG" id="COG1136">
    <property type="taxonomic scope" value="Bacteria"/>
</dbReference>
<evidence type="ECO:0000256" key="2">
    <source>
        <dbReference type="ARBA" id="ARBA00022840"/>
    </source>
</evidence>
<dbReference type="Pfam" id="PF00005">
    <property type="entry name" value="ABC_tran"/>
    <property type="match status" value="1"/>
</dbReference>
<evidence type="ECO:0000313" key="4">
    <source>
        <dbReference type="EMBL" id="AEI92261.1"/>
    </source>
</evidence>